<comment type="caution">
    <text evidence="15">Lacks conserved residue(s) required for the propagation of feature annotation.</text>
</comment>
<dbReference type="HAMAP" id="MF_00012">
    <property type="entry name" value="IlvD"/>
    <property type="match status" value="1"/>
</dbReference>
<dbReference type="InterPro" id="IPR004404">
    <property type="entry name" value="DihydroxyA_deHydtase"/>
</dbReference>
<gene>
    <name evidence="15 19" type="primary">ilvD</name>
    <name evidence="19" type="ORF">F0U60_38555</name>
</gene>
<evidence type="ECO:0000256" key="16">
    <source>
        <dbReference type="SAM" id="MobiDB-lite"/>
    </source>
</evidence>
<dbReference type="EC" id="4.2.1.9" evidence="14 15"/>
<organism evidence="19 20">
    <name type="scientific">Archangium minus</name>
    <dbReference type="NCBI Taxonomy" id="83450"/>
    <lineage>
        <taxon>Bacteria</taxon>
        <taxon>Pseudomonadati</taxon>
        <taxon>Myxococcota</taxon>
        <taxon>Myxococcia</taxon>
        <taxon>Myxococcales</taxon>
        <taxon>Cystobacterineae</taxon>
        <taxon>Archangiaceae</taxon>
        <taxon>Archangium</taxon>
    </lineage>
</organism>
<evidence type="ECO:0000256" key="4">
    <source>
        <dbReference type="ARBA" id="ARBA00022714"/>
    </source>
</evidence>
<comment type="subunit">
    <text evidence="15">Homodimer.</text>
</comment>
<evidence type="ECO:0000256" key="8">
    <source>
        <dbReference type="ARBA" id="ARBA00023014"/>
    </source>
</evidence>
<keyword evidence="6 15" id="KW-0460">Magnesium</keyword>
<evidence type="ECO:0000313" key="20">
    <source>
        <dbReference type="Proteomes" id="UP001611383"/>
    </source>
</evidence>
<dbReference type="Proteomes" id="UP001611383">
    <property type="component" value="Chromosome"/>
</dbReference>
<comment type="catalytic activity">
    <reaction evidence="15">
        <text>(2R,3R)-2,3-dihydroxy-3-methylpentanoate = (S)-3-methyl-2-oxopentanoate + H2O</text>
        <dbReference type="Rhea" id="RHEA:27694"/>
        <dbReference type="ChEBI" id="CHEBI:15377"/>
        <dbReference type="ChEBI" id="CHEBI:35146"/>
        <dbReference type="ChEBI" id="CHEBI:49258"/>
        <dbReference type="EC" id="4.2.1.9"/>
    </reaction>
</comment>
<evidence type="ECO:0000256" key="10">
    <source>
        <dbReference type="ARBA" id="ARBA00023304"/>
    </source>
</evidence>
<dbReference type="Gene3D" id="3.50.30.80">
    <property type="entry name" value="IlvD/EDD C-terminal domain-like"/>
    <property type="match status" value="1"/>
</dbReference>
<feature type="domain" description="Dihydroxy-acid/6-phosphogluconate dehydratase N-terminal" evidence="17">
    <location>
        <begin position="37"/>
        <end position="353"/>
    </location>
</feature>
<dbReference type="PANTHER" id="PTHR21000:SF5">
    <property type="entry name" value="DIHYDROXY-ACID DEHYDRATASE, MITOCHONDRIAL"/>
    <property type="match status" value="1"/>
</dbReference>
<keyword evidence="5 15" id="KW-0479">Metal-binding</keyword>
<evidence type="ECO:0000259" key="18">
    <source>
        <dbReference type="Pfam" id="PF24877"/>
    </source>
</evidence>
<dbReference type="InterPro" id="IPR050165">
    <property type="entry name" value="DHAD_IlvD/Edd"/>
</dbReference>
<comment type="cofactor">
    <cofactor evidence="15">
        <name>[2Fe-2S] cluster</name>
        <dbReference type="ChEBI" id="CHEBI:190135"/>
    </cofactor>
    <text evidence="15">Binds 1 [2Fe-2S] cluster per subunit. This cluster acts as a Lewis acid cofactor.</text>
</comment>
<comment type="pathway">
    <text evidence="12 15">Amino-acid biosynthesis; L-valine biosynthesis; L-valine from pyruvate: step 3/4.</text>
</comment>
<dbReference type="InterPro" id="IPR056740">
    <property type="entry name" value="ILV_EDD_C"/>
</dbReference>
<evidence type="ECO:0000256" key="15">
    <source>
        <dbReference type="HAMAP-Rule" id="MF_00012"/>
    </source>
</evidence>
<comment type="pathway">
    <text evidence="13 15">Amino-acid biosynthesis; L-isoleucine biosynthesis; L-isoleucine from 2-oxobutanoate: step 3/4.</text>
</comment>
<evidence type="ECO:0000256" key="9">
    <source>
        <dbReference type="ARBA" id="ARBA00023239"/>
    </source>
</evidence>
<dbReference type="InterPro" id="IPR042096">
    <property type="entry name" value="Dihydro-acid_dehy_C"/>
</dbReference>
<feature type="binding site" evidence="15">
    <location>
        <position position="447"/>
    </location>
    <ligand>
        <name>Mg(2+)</name>
        <dbReference type="ChEBI" id="CHEBI:18420"/>
    </ligand>
</feature>
<dbReference type="Pfam" id="PF00920">
    <property type="entry name" value="ILVD_EDD_N"/>
    <property type="match status" value="1"/>
</dbReference>
<dbReference type="InterPro" id="IPR000581">
    <property type="entry name" value="ILV_EDD_N"/>
</dbReference>
<dbReference type="NCBIfam" id="TIGR00110">
    <property type="entry name" value="ilvD"/>
    <property type="match status" value="1"/>
</dbReference>
<feature type="binding site" description="via carbamate group" evidence="15">
    <location>
        <position position="127"/>
    </location>
    <ligand>
        <name>Mg(2+)</name>
        <dbReference type="ChEBI" id="CHEBI:18420"/>
    </ligand>
</feature>
<dbReference type="PANTHER" id="PTHR21000">
    <property type="entry name" value="DIHYDROXY-ACID DEHYDRATASE DAD"/>
    <property type="match status" value="1"/>
</dbReference>
<feature type="binding site" evidence="15">
    <location>
        <position position="84"/>
    </location>
    <ligand>
        <name>Mg(2+)</name>
        <dbReference type="ChEBI" id="CHEBI:18420"/>
    </ligand>
</feature>
<reference evidence="19 20" key="1">
    <citation type="submission" date="2019-08" db="EMBL/GenBank/DDBJ databases">
        <title>Archangium and Cystobacter genomes.</title>
        <authorList>
            <person name="Chen I.-C.K."/>
            <person name="Wielgoss S."/>
        </authorList>
    </citation>
    <scope>NUCLEOTIDE SEQUENCE [LARGE SCALE GENOMIC DNA]</scope>
    <source>
        <strain evidence="19 20">Cbm 6</strain>
    </source>
</reference>
<feature type="active site" description="Proton acceptor" evidence="15">
    <location>
        <position position="473"/>
    </location>
</feature>
<evidence type="ECO:0000256" key="1">
    <source>
        <dbReference type="ARBA" id="ARBA00001946"/>
    </source>
</evidence>
<dbReference type="SUPFAM" id="SSF52016">
    <property type="entry name" value="LeuD/IlvD-like"/>
    <property type="match status" value="1"/>
</dbReference>
<keyword evidence="3 15" id="KW-0028">Amino-acid biosynthesis</keyword>
<comment type="catalytic activity">
    <reaction evidence="11">
        <text>(2R)-2,3-dihydroxy-3-methylbutanoate = 3-methyl-2-oxobutanoate + H2O</text>
        <dbReference type="Rhea" id="RHEA:24809"/>
        <dbReference type="ChEBI" id="CHEBI:11851"/>
        <dbReference type="ChEBI" id="CHEBI:15377"/>
        <dbReference type="ChEBI" id="CHEBI:49072"/>
        <dbReference type="EC" id="4.2.1.9"/>
    </reaction>
    <physiologicalReaction direction="left-to-right" evidence="11">
        <dbReference type="Rhea" id="RHEA:24810"/>
    </physiologicalReaction>
</comment>
<feature type="region of interest" description="Disordered" evidence="16">
    <location>
        <begin position="551"/>
        <end position="579"/>
    </location>
</feature>
<evidence type="ECO:0000256" key="13">
    <source>
        <dbReference type="ARBA" id="ARBA00029437"/>
    </source>
</evidence>
<feature type="domain" description="Dihydroxy-acid/6-phosphogluconate dehydratase C-terminal" evidence="18">
    <location>
        <begin position="366"/>
        <end position="554"/>
    </location>
</feature>
<evidence type="ECO:0000256" key="11">
    <source>
        <dbReference type="ARBA" id="ARBA00029304"/>
    </source>
</evidence>
<keyword evidence="7 15" id="KW-0408">Iron</keyword>
<dbReference type="RefSeq" id="WP_395807185.1">
    <property type="nucleotide sequence ID" value="NZ_CP043494.1"/>
</dbReference>
<dbReference type="Pfam" id="PF24877">
    <property type="entry name" value="ILV_EDD_C"/>
    <property type="match status" value="1"/>
</dbReference>
<comment type="cofactor">
    <cofactor evidence="1 15">
        <name>Mg(2+)</name>
        <dbReference type="ChEBI" id="CHEBI:18420"/>
    </cofactor>
</comment>
<accession>A0ABY9X1T0</accession>
<dbReference type="EMBL" id="CP043494">
    <property type="protein sequence ID" value="WNG49369.1"/>
    <property type="molecule type" value="Genomic_DNA"/>
</dbReference>
<feature type="binding site" evidence="15">
    <location>
        <position position="126"/>
    </location>
    <ligand>
        <name>Mg(2+)</name>
        <dbReference type="ChEBI" id="CHEBI:18420"/>
    </ligand>
</feature>
<comment type="function">
    <text evidence="15">Functions in the biosynthesis of branched-chain amino acids. Catalyzes the dehydration of (2R,3R)-2,3-dihydroxy-3-methylpentanoate (2,3-dihydroxy-3-methylvalerate) into 2-oxo-3-methylpentanoate (2-oxo-3-methylvalerate) and of (2R)-2,3-dihydroxy-3-methylbutanoate (2,3-dihydroxyisovalerate) into 2-oxo-3-methylbutanoate (2-oxoisovalerate), the penultimate precursor to L-isoleucine and L-valine, respectively.</text>
</comment>
<keyword evidence="8 15" id="KW-0411">Iron-sulfur</keyword>
<comment type="similarity">
    <text evidence="2 15">Belongs to the IlvD/Edd family.</text>
</comment>
<dbReference type="InterPro" id="IPR020558">
    <property type="entry name" value="DiOHA_6PGluconate_deHydtase_CS"/>
</dbReference>
<feature type="modified residue" description="N6-carboxylysine" evidence="15">
    <location>
        <position position="127"/>
    </location>
</feature>
<dbReference type="SUPFAM" id="SSF143975">
    <property type="entry name" value="IlvD/EDD N-terminal domain-like"/>
    <property type="match status" value="1"/>
</dbReference>
<dbReference type="GO" id="GO:0004160">
    <property type="term" value="F:dihydroxy-acid dehydratase activity"/>
    <property type="evidence" value="ECO:0007669"/>
    <property type="project" value="UniProtKB-EC"/>
</dbReference>
<evidence type="ECO:0000256" key="6">
    <source>
        <dbReference type="ARBA" id="ARBA00022842"/>
    </source>
</evidence>
<name>A0ABY9X1T0_9BACT</name>
<dbReference type="PROSITE" id="PS00886">
    <property type="entry name" value="ILVD_EDD_1"/>
    <property type="match status" value="1"/>
</dbReference>
<evidence type="ECO:0000256" key="3">
    <source>
        <dbReference type="ARBA" id="ARBA00022605"/>
    </source>
</evidence>
<dbReference type="NCBIfam" id="NF002068">
    <property type="entry name" value="PRK00911.1"/>
    <property type="match status" value="1"/>
</dbReference>
<dbReference type="InterPro" id="IPR037237">
    <property type="entry name" value="IlvD/EDD_N"/>
</dbReference>
<evidence type="ECO:0000256" key="2">
    <source>
        <dbReference type="ARBA" id="ARBA00006486"/>
    </source>
</evidence>
<evidence type="ECO:0000256" key="12">
    <source>
        <dbReference type="ARBA" id="ARBA00029436"/>
    </source>
</evidence>
<evidence type="ECO:0000256" key="5">
    <source>
        <dbReference type="ARBA" id="ARBA00022723"/>
    </source>
</evidence>
<protein>
    <recommendedName>
        <fullName evidence="14 15">Dihydroxy-acid dehydratase</fullName>
        <shortName evidence="15">DAD</shortName>
        <ecNumber evidence="14 15">4.2.1.9</ecNumber>
    </recommendedName>
</protein>
<feature type="compositionally biased region" description="Basic and acidic residues" evidence="16">
    <location>
        <begin position="570"/>
        <end position="579"/>
    </location>
</feature>
<feature type="binding site" evidence="15">
    <location>
        <position position="52"/>
    </location>
    <ligand>
        <name>[2Fe-2S] cluster</name>
        <dbReference type="ChEBI" id="CHEBI:190135"/>
    </ligand>
</feature>
<keyword evidence="20" id="KW-1185">Reference proteome</keyword>
<evidence type="ECO:0000259" key="17">
    <source>
        <dbReference type="Pfam" id="PF00920"/>
    </source>
</evidence>
<evidence type="ECO:0000256" key="7">
    <source>
        <dbReference type="ARBA" id="ARBA00023004"/>
    </source>
</evidence>
<keyword evidence="9 15" id="KW-0456">Lyase</keyword>
<evidence type="ECO:0000256" key="14">
    <source>
        <dbReference type="ARBA" id="ARBA00029490"/>
    </source>
</evidence>
<proteinExistence type="inferred from homology"/>
<keyword evidence="10 15" id="KW-0100">Branched-chain amino acid biosynthesis</keyword>
<keyword evidence="4 15" id="KW-0001">2Fe-2S</keyword>
<dbReference type="PROSITE" id="PS00887">
    <property type="entry name" value="ILVD_EDD_2"/>
    <property type="match status" value="1"/>
</dbReference>
<evidence type="ECO:0000313" key="19">
    <source>
        <dbReference type="EMBL" id="WNG49369.1"/>
    </source>
</evidence>
<sequence length="579" mass="60814">MPRDTRHNSRAITEGFERAPARAMLKAIGFTDEDLSKPLIGVANTWTETMPCNFHLRRLAEKVKEGIRAAGGTPMEFNTISVSDGVTMGTEGMRASLVSREVIADSIELMCRGHMFDAVVTLVGCDKTIPAAAMAVLRLNLPSLILYGGSIAPGCYQGKDVTVQDMFEAVGAVAAGKMSREALAEIENVACPGAGACGGQYTANTMALAIEMLGLAPVGYATIPAEDARKDAASVAAGQLIMDVLQRDARPRDVVTRSSFDNAIAAVAATGGSTNAVLHLLALAGEMGVPLALKDFDEVSRRTSLLADLKPGGRFTAVDMDRAGGVPLLAQRLIAGGFMDGSARTIEGRTWAEYSVSASEPAGQRVIRPLSEPIRSTGGLVILHGNLAPEGCVVKMSGHERSHHRGPAWVFDREEDAFAAVKERRIQPGAVVVIRYEGPRGGPGMREMLGVTAALVGQGLGDSVALLTDGRFSGATRGLMVGHVAPEAAVGGPLAAVRDGDIITIDVEARQLSVDLTAEQLAERLRGFRPPPPRYTSGVFAKYAALVSSASEGAMTRPPQPETTSQAPSAERRKVAAVP</sequence>